<dbReference type="OrthoDB" id="79562at2759"/>
<dbReference type="AlphaFoldDB" id="A0A448WLY4"/>
<keyword evidence="1" id="KW-0479">Metal-binding</keyword>
<dbReference type="EMBL" id="CAAALY010023128">
    <property type="protein sequence ID" value="VEL15016.1"/>
    <property type="molecule type" value="Genomic_DNA"/>
</dbReference>
<protein>
    <recommendedName>
        <fullName evidence="2">Peptidase M1 membrane alanine aminopeptidase domain-containing protein</fullName>
    </recommendedName>
</protein>
<dbReference type="Pfam" id="PF01433">
    <property type="entry name" value="Peptidase_M1"/>
    <property type="match status" value="1"/>
</dbReference>
<organism evidence="3 4">
    <name type="scientific">Protopolystoma xenopodis</name>
    <dbReference type="NCBI Taxonomy" id="117903"/>
    <lineage>
        <taxon>Eukaryota</taxon>
        <taxon>Metazoa</taxon>
        <taxon>Spiralia</taxon>
        <taxon>Lophotrochozoa</taxon>
        <taxon>Platyhelminthes</taxon>
        <taxon>Monogenea</taxon>
        <taxon>Polyopisthocotylea</taxon>
        <taxon>Polystomatidea</taxon>
        <taxon>Polystomatidae</taxon>
        <taxon>Protopolystoma</taxon>
    </lineage>
</organism>
<keyword evidence="1" id="KW-0862">Zinc</keyword>
<dbReference type="Proteomes" id="UP000784294">
    <property type="component" value="Unassembled WGS sequence"/>
</dbReference>
<dbReference type="PANTHER" id="PTHR45726:SF3">
    <property type="entry name" value="LEUKOTRIENE A-4 HYDROLASE"/>
    <property type="match status" value="1"/>
</dbReference>
<dbReference type="SUPFAM" id="SSF55486">
    <property type="entry name" value="Metalloproteases ('zincins'), catalytic domain"/>
    <property type="match status" value="1"/>
</dbReference>
<gene>
    <name evidence="3" type="ORF">PXEA_LOCUS8456</name>
</gene>
<feature type="binding site" evidence="1">
    <location>
        <position position="3"/>
    </location>
    <ligand>
        <name>Zn(2+)</name>
        <dbReference type="ChEBI" id="CHEBI:29105"/>
        <note>catalytic</note>
    </ligand>
</feature>
<feature type="domain" description="Peptidase M1 membrane alanine aminopeptidase" evidence="2">
    <location>
        <begin position="1"/>
        <end position="93"/>
    </location>
</feature>
<dbReference type="Gene3D" id="1.10.390.10">
    <property type="entry name" value="Neutral Protease Domain 2"/>
    <property type="match status" value="1"/>
</dbReference>
<keyword evidence="4" id="KW-1185">Reference proteome</keyword>
<dbReference type="GO" id="GO:0008270">
    <property type="term" value="F:zinc ion binding"/>
    <property type="evidence" value="ECO:0007669"/>
    <property type="project" value="InterPro"/>
</dbReference>
<accession>A0A448WLY4</accession>
<evidence type="ECO:0000256" key="1">
    <source>
        <dbReference type="PIRSR" id="PIRSR634015-3"/>
    </source>
</evidence>
<sequence>MNEGHTVYVERLIIEKMYGRQMRQLHLSVGYEELKQTVRDLGECSPLTKLIPDLRNVHPDDGFSRIPYEKGSLLLYHLETLFGHGNWTENIKIVNKLNCLNANTYSD</sequence>
<dbReference type="InterPro" id="IPR014782">
    <property type="entry name" value="Peptidase_M1_dom"/>
</dbReference>
<name>A0A448WLY4_9PLAT</name>
<proteinExistence type="predicted"/>
<dbReference type="GO" id="GO:0008237">
    <property type="term" value="F:metallopeptidase activity"/>
    <property type="evidence" value="ECO:0007669"/>
    <property type="project" value="InterPro"/>
</dbReference>
<evidence type="ECO:0000313" key="4">
    <source>
        <dbReference type="Proteomes" id="UP000784294"/>
    </source>
</evidence>
<comment type="caution">
    <text evidence="3">The sequence shown here is derived from an EMBL/GenBank/DDBJ whole genome shotgun (WGS) entry which is preliminary data.</text>
</comment>
<dbReference type="InterPro" id="IPR034015">
    <property type="entry name" value="M1_LTA4H"/>
</dbReference>
<dbReference type="InterPro" id="IPR027268">
    <property type="entry name" value="Peptidase_M4/M1_CTD_sf"/>
</dbReference>
<dbReference type="PANTHER" id="PTHR45726">
    <property type="entry name" value="LEUKOTRIENE A-4 HYDROLASE"/>
    <property type="match status" value="1"/>
</dbReference>
<evidence type="ECO:0000313" key="3">
    <source>
        <dbReference type="EMBL" id="VEL15016.1"/>
    </source>
</evidence>
<evidence type="ECO:0000259" key="2">
    <source>
        <dbReference type="Pfam" id="PF01433"/>
    </source>
</evidence>
<comment type="cofactor">
    <cofactor evidence="1">
        <name>Zn(2+)</name>
        <dbReference type="ChEBI" id="CHEBI:29105"/>
    </cofactor>
    <text evidence="1">Binds 1 zinc ion per subunit.</text>
</comment>
<reference evidence="3" key="1">
    <citation type="submission" date="2018-11" db="EMBL/GenBank/DDBJ databases">
        <authorList>
            <consortium name="Pathogen Informatics"/>
        </authorList>
    </citation>
    <scope>NUCLEOTIDE SEQUENCE</scope>
</reference>